<protein>
    <recommendedName>
        <fullName evidence="3">HTH cro/C1-type domain-containing protein</fullName>
    </recommendedName>
</protein>
<comment type="caution">
    <text evidence="1">The sequence shown here is derived from an EMBL/GenBank/DDBJ whole genome shotgun (WGS) entry which is preliminary data.</text>
</comment>
<evidence type="ECO:0000313" key="1">
    <source>
        <dbReference type="EMBL" id="MCY9530532.1"/>
    </source>
</evidence>
<gene>
    <name evidence="1" type="ORF">M5X04_14515</name>
</gene>
<name>A0ABT4E9W6_PAEAL</name>
<reference evidence="1 2" key="1">
    <citation type="submission" date="2022-05" db="EMBL/GenBank/DDBJ databases">
        <title>Genome Sequencing of Bee-Associated Microbes.</title>
        <authorList>
            <person name="Dunlap C."/>
        </authorList>
    </citation>
    <scope>NUCLEOTIDE SEQUENCE [LARGE SCALE GENOMIC DNA]</scope>
    <source>
        <strain evidence="1 2">NRRL NRS-750</strain>
    </source>
</reference>
<dbReference type="InterPro" id="IPR010982">
    <property type="entry name" value="Lambda_DNA-bd_dom_sf"/>
</dbReference>
<dbReference type="RefSeq" id="WP_268632282.1">
    <property type="nucleotide sequence ID" value="NZ_JAMDLY010000012.1"/>
</dbReference>
<dbReference type="Proteomes" id="UP001527090">
    <property type="component" value="Unassembled WGS sequence"/>
</dbReference>
<keyword evidence="2" id="KW-1185">Reference proteome</keyword>
<dbReference type="Gene3D" id="1.10.260.40">
    <property type="entry name" value="lambda repressor-like DNA-binding domains"/>
    <property type="match status" value="1"/>
</dbReference>
<proteinExistence type="predicted"/>
<dbReference type="SUPFAM" id="SSF47413">
    <property type="entry name" value="lambda repressor-like DNA-binding domains"/>
    <property type="match status" value="1"/>
</dbReference>
<dbReference type="EMBL" id="JAMDLY010000012">
    <property type="protein sequence ID" value="MCY9530532.1"/>
    <property type="molecule type" value="Genomic_DNA"/>
</dbReference>
<evidence type="ECO:0008006" key="3">
    <source>
        <dbReference type="Google" id="ProtNLM"/>
    </source>
</evidence>
<organism evidence="1 2">
    <name type="scientific">Paenibacillus alvei</name>
    <name type="common">Bacillus alvei</name>
    <dbReference type="NCBI Taxonomy" id="44250"/>
    <lineage>
        <taxon>Bacteria</taxon>
        <taxon>Bacillati</taxon>
        <taxon>Bacillota</taxon>
        <taxon>Bacilli</taxon>
        <taxon>Bacillales</taxon>
        <taxon>Paenibacillaceae</taxon>
        <taxon>Paenibacillus</taxon>
    </lineage>
</organism>
<accession>A0ABT4E9W6</accession>
<sequence length="91" mass="9814">MRYANILYDAIASSNMTYQQIADKCTRKGTKITKSYISKLCTGKLPPASDAVNKVLAEVLSPSSGLYVQLAVAKYKEIVPNDVLEALAAGM</sequence>
<evidence type="ECO:0000313" key="2">
    <source>
        <dbReference type="Proteomes" id="UP001527090"/>
    </source>
</evidence>